<sequence>MQKRAHQKPGPGGPANNMTPKPYLLIFTIGFTSCITQGRYVFRDNTATMPGLTHKGEAVVSGTIASNGQSNGDGIQPYALHGYDLEGAYALSDHWTVQGAFDRRSAAYAGSTNMIPGYDSCRLFYRNTTWEVGASYMWLLRKHVYFAPSFGGGGGVFHIGDREFDTSAHTRDDYTHDSRLLQAYVQPAFLFTWRWMDLGLGMRVSLNHFARVSTNYTADQQAQLSLDNLGGSTLPMSQCFMMLRVYPGTQALRLELRLGEDAYLSSGTLNRYVYFANAALTVGVDPYFLFRRRHNKN</sequence>
<dbReference type="Proteomes" id="UP000294498">
    <property type="component" value="Unassembled WGS sequence"/>
</dbReference>
<accession>A0A4R8DPG8</accession>
<evidence type="ECO:0000313" key="1">
    <source>
        <dbReference type="EMBL" id="TDX00010.1"/>
    </source>
</evidence>
<keyword evidence="2" id="KW-1185">Reference proteome</keyword>
<protein>
    <submittedName>
        <fullName evidence="1">Uncharacterized protein</fullName>
    </submittedName>
</protein>
<proteinExistence type="predicted"/>
<dbReference type="PROSITE" id="PS51257">
    <property type="entry name" value="PROKAR_LIPOPROTEIN"/>
    <property type="match status" value="1"/>
</dbReference>
<dbReference type="AlphaFoldDB" id="A0A4R8DPG8"/>
<evidence type="ECO:0000313" key="2">
    <source>
        <dbReference type="Proteomes" id="UP000294498"/>
    </source>
</evidence>
<organism evidence="1 2">
    <name type="scientific">Dinghuibacter silviterrae</name>
    <dbReference type="NCBI Taxonomy" id="1539049"/>
    <lineage>
        <taxon>Bacteria</taxon>
        <taxon>Pseudomonadati</taxon>
        <taxon>Bacteroidota</taxon>
        <taxon>Chitinophagia</taxon>
        <taxon>Chitinophagales</taxon>
        <taxon>Chitinophagaceae</taxon>
        <taxon>Dinghuibacter</taxon>
    </lineage>
</organism>
<name>A0A4R8DPG8_9BACT</name>
<dbReference type="EMBL" id="SODV01000001">
    <property type="protein sequence ID" value="TDX00010.1"/>
    <property type="molecule type" value="Genomic_DNA"/>
</dbReference>
<gene>
    <name evidence="1" type="ORF">EDB95_1026</name>
</gene>
<reference evidence="1 2" key="1">
    <citation type="submission" date="2019-03" db="EMBL/GenBank/DDBJ databases">
        <title>Genomic Encyclopedia of Type Strains, Phase IV (KMG-IV): sequencing the most valuable type-strain genomes for metagenomic binning, comparative biology and taxonomic classification.</title>
        <authorList>
            <person name="Goeker M."/>
        </authorList>
    </citation>
    <scope>NUCLEOTIDE SEQUENCE [LARGE SCALE GENOMIC DNA]</scope>
    <source>
        <strain evidence="1 2">DSM 100059</strain>
    </source>
</reference>
<comment type="caution">
    <text evidence="1">The sequence shown here is derived from an EMBL/GenBank/DDBJ whole genome shotgun (WGS) entry which is preliminary data.</text>
</comment>